<dbReference type="Proteomes" id="UP001054945">
    <property type="component" value="Unassembled WGS sequence"/>
</dbReference>
<dbReference type="EMBL" id="BPLR01010083">
    <property type="protein sequence ID" value="GIY36751.1"/>
    <property type="molecule type" value="Genomic_DNA"/>
</dbReference>
<keyword evidence="2" id="KW-1185">Reference proteome</keyword>
<evidence type="ECO:0000313" key="1">
    <source>
        <dbReference type="EMBL" id="GIY36751.1"/>
    </source>
</evidence>
<accession>A0AAV4STV8</accession>
<organism evidence="1 2">
    <name type="scientific">Caerostris extrusa</name>
    <name type="common">Bark spider</name>
    <name type="synonym">Caerostris bankana</name>
    <dbReference type="NCBI Taxonomy" id="172846"/>
    <lineage>
        <taxon>Eukaryota</taxon>
        <taxon>Metazoa</taxon>
        <taxon>Ecdysozoa</taxon>
        <taxon>Arthropoda</taxon>
        <taxon>Chelicerata</taxon>
        <taxon>Arachnida</taxon>
        <taxon>Araneae</taxon>
        <taxon>Araneomorphae</taxon>
        <taxon>Entelegynae</taxon>
        <taxon>Araneoidea</taxon>
        <taxon>Araneidae</taxon>
        <taxon>Caerostris</taxon>
    </lineage>
</organism>
<reference evidence="1 2" key="1">
    <citation type="submission" date="2021-06" db="EMBL/GenBank/DDBJ databases">
        <title>Caerostris extrusa draft genome.</title>
        <authorList>
            <person name="Kono N."/>
            <person name="Arakawa K."/>
        </authorList>
    </citation>
    <scope>NUCLEOTIDE SEQUENCE [LARGE SCALE GENOMIC DNA]</scope>
</reference>
<proteinExistence type="predicted"/>
<name>A0AAV4STV8_CAEEX</name>
<dbReference type="AlphaFoldDB" id="A0AAV4STV8"/>
<comment type="caution">
    <text evidence="1">The sequence shown here is derived from an EMBL/GenBank/DDBJ whole genome shotgun (WGS) entry which is preliminary data.</text>
</comment>
<gene>
    <name evidence="1" type="ORF">CEXT_532341</name>
</gene>
<evidence type="ECO:0000313" key="2">
    <source>
        <dbReference type="Proteomes" id="UP001054945"/>
    </source>
</evidence>
<sequence length="124" mass="14136">MSIRLSLMFRQSRCPVFRSDARRVFNFVQLNPSQVQSPAGVDAPPHTAASRHTGRTLWAMISRTFAFPHQGDLPTPVQFMRFNSLRSDSILGSTPPHHLHSFTFIIVNVSDKHIEKELDDFLSF</sequence>
<protein>
    <submittedName>
        <fullName evidence="1">Uncharacterized protein</fullName>
    </submittedName>
</protein>